<accession>A0ABD1S1Y4</accession>
<dbReference type="PANTHER" id="PTHR14659:SF1">
    <property type="entry name" value="ALPHA- AND GAMMA-ADAPTIN-BINDING PROTEIN P34"/>
    <property type="match status" value="1"/>
</dbReference>
<dbReference type="Proteomes" id="UP001604277">
    <property type="component" value="Unassembled WGS sequence"/>
</dbReference>
<sequence>MALTPSVSTAKQLTAFSPPFNLHPTHPTPKQSLAPALVHSFSSNIARSNESQPISLFRRSHHCRPTHHATHRQPVLQSPSLSHRCCPTITLSTVKCLLSRHCPQLFFFAALKDWVKQIDIQKFDILLCIGNKVDLLPRHPAHAEYRKCLLKREKSCGSSRSDLADHGISETE</sequence>
<proteinExistence type="predicted"/>
<dbReference type="AlphaFoldDB" id="A0ABD1S1Y4"/>
<reference evidence="2" key="1">
    <citation type="submission" date="2024-07" db="EMBL/GenBank/DDBJ databases">
        <title>Two chromosome-level genome assemblies of Korean endemic species Abeliophyllum distichum and Forsythia ovata (Oleaceae).</title>
        <authorList>
            <person name="Jang H."/>
        </authorList>
    </citation>
    <scope>NUCLEOTIDE SEQUENCE [LARGE SCALE GENOMIC DNA]</scope>
</reference>
<dbReference type="EMBL" id="JBFOLJ010000011">
    <property type="protein sequence ID" value="KAL2494733.1"/>
    <property type="molecule type" value="Genomic_DNA"/>
</dbReference>
<comment type="caution">
    <text evidence="1">The sequence shown here is derived from an EMBL/GenBank/DDBJ whole genome shotgun (WGS) entry which is preliminary data.</text>
</comment>
<evidence type="ECO:0000313" key="2">
    <source>
        <dbReference type="Proteomes" id="UP001604277"/>
    </source>
</evidence>
<keyword evidence="2" id="KW-1185">Reference proteome</keyword>
<organism evidence="1 2">
    <name type="scientific">Forsythia ovata</name>
    <dbReference type="NCBI Taxonomy" id="205694"/>
    <lineage>
        <taxon>Eukaryota</taxon>
        <taxon>Viridiplantae</taxon>
        <taxon>Streptophyta</taxon>
        <taxon>Embryophyta</taxon>
        <taxon>Tracheophyta</taxon>
        <taxon>Spermatophyta</taxon>
        <taxon>Magnoliopsida</taxon>
        <taxon>eudicotyledons</taxon>
        <taxon>Gunneridae</taxon>
        <taxon>Pentapetalae</taxon>
        <taxon>asterids</taxon>
        <taxon>lamiids</taxon>
        <taxon>Lamiales</taxon>
        <taxon>Oleaceae</taxon>
        <taxon>Forsythieae</taxon>
        <taxon>Forsythia</taxon>
    </lineage>
</organism>
<dbReference type="InterPro" id="IPR019341">
    <property type="entry name" value="Alpha/Gamma-adaptin-bd_p34"/>
</dbReference>
<dbReference type="PANTHER" id="PTHR14659">
    <property type="entry name" value="ALPHA- AND GAMMA-ADAPTIN-BINDING PROTEIN P34"/>
    <property type="match status" value="1"/>
</dbReference>
<evidence type="ECO:0000313" key="1">
    <source>
        <dbReference type="EMBL" id="KAL2494733.1"/>
    </source>
</evidence>
<protein>
    <submittedName>
        <fullName evidence="1">Uncharacterized protein</fullName>
    </submittedName>
</protein>
<name>A0ABD1S1Y4_9LAMI</name>
<gene>
    <name evidence="1" type="ORF">Fot_38490</name>
</gene>